<protein>
    <recommendedName>
        <fullName evidence="5">Coenzyme Q-binding protein COQ10 START domain-containing protein</fullName>
    </recommendedName>
</protein>
<feature type="domain" description="Coenzyme Q-binding protein COQ10 START" evidence="5">
    <location>
        <begin position="58"/>
        <end position="186"/>
    </location>
</feature>
<feature type="chain" id="PRO_5040468610" description="Coenzyme Q-binding protein COQ10 START domain-containing protein" evidence="4">
    <location>
        <begin position="19"/>
        <end position="211"/>
    </location>
</feature>
<evidence type="ECO:0000259" key="5">
    <source>
        <dbReference type="Pfam" id="PF03364"/>
    </source>
</evidence>
<proteinExistence type="inferred from homology"/>
<dbReference type="GO" id="GO:0048039">
    <property type="term" value="F:ubiquinone binding"/>
    <property type="evidence" value="ECO:0007669"/>
    <property type="project" value="InterPro"/>
</dbReference>
<dbReference type="CDD" id="cd07813">
    <property type="entry name" value="COQ10p_like"/>
    <property type="match status" value="1"/>
</dbReference>
<dbReference type="InterPro" id="IPR005031">
    <property type="entry name" value="COQ10_START"/>
</dbReference>
<evidence type="ECO:0000313" key="6">
    <source>
        <dbReference type="EMBL" id="CAG9801108.1"/>
    </source>
</evidence>
<evidence type="ECO:0000313" key="7">
    <source>
        <dbReference type="Proteomes" id="UP001153620"/>
    </source>
</evidence>
<keyword evidence="4" id="KW-0732">Signal</keyword>
<evidence type="ECO:0000256" key="1">
    <source>
        <dbReference type="ARBA" id="ARBA00006885"/>
    </source>
</evidence>
<dbReference type="PANTHER" id="PTHR12901">
    <property type="entry name" value="SPERM PROTEIN HOMOLOG"/>
    <property type="match status" value="1"/>
</dbReference>
<dbReference type="SUPFAM" id="SSF55961">
    <property type="entry name" value="Bet v1-like"/>
    <property type="match status" value="1"/>
</dbReference>
<name>A0A9N9WQH6_9DIPT</name>
<dbReference type="Gene3D" id="3.30.530.20">
    <property type="match status" value="1"/>
</dbReference>
<dbReference type="OrthoDB" id="292693at2759"/>
<organism evidence="6 7">
    <name type="scientific">Chironomus riparius</name>
    <dbReference type="NCBI Taxonomy" id="315576"/>
    <lineage>
        <taxon>Eukaryota</taxon>
        <taxon>Metazoa</taxon>
        <taxon>Ecdysozoa</taxon>
        <taxon>Arthropoda</taxon>
        <taxon>Hexapoda</taxon>
        <taxon>Insecta</taxon>
        <taxon>Pterygota</taxon>
        <taxon>Neoptera</taxon>
        <taxon>Endopterygota</taxon>
        <taxon>Diptera</taxon>
        <taxon>Nematocera</taxon>
        <taxon>Chironomoidea</taxon>
        <taxon>Chironomidae</taxon>
        <taxon>Chironominae</taxon>
        <taxon>Chironomus</taxon>
    </lineage>
</organism>
<feature type="signal peptide" evidence="4">
    <location>
        <begin position="1"/>
        <end position="18"/>
    </location>
</feature>
<reference evidence="6" key="2">
    <citation type="submission" date="2022-10" db="EMBL/GenBank/DDBJ databases">
        <authorList>
            <consortium name="ENA_rothamsted_submissions"/>
            <consortium name="culmorum"/>
            <person name="King R."/>
        </authorList>
    </citation>
    <scope>NUCLEOTIDE SEQUENCE</scope>
</reference>
<gene>
    <name evidence="6" type="ORF">CHIRRI_LOCUS4043</name>
</gene>
<dbReference type="InterPro" id="IPR044996">
    <property type="entry name" value="COQ10-like"/>
</dbReference>
<evidence type="ECO:0000256" key="4">
    <source>
        <dbReference type="SAM" id="SignalP"/>
    </source>
</evidence>
<evidence type="ECO:0000256" key="2">
    <source>
        <dbReference type="ARBA" id="ARBA00011814"/>
    </source>
</evidence>
<dbReference type="AlphaFoldDB" id="A0A9N9WQH6"/>
<dbReference type="PANTHER" id="PTHR12901:SF10">
    <property type="entry name" value="COENZYME Q-BINDING PROTEIN COQ10, MITOCHONDRIAL"/>
    <property type="match status" value="1"/>
</dbReference>
<accession>A0A9N9WQH6</accession>
<comment type="similarity">
    <text evidence="1">Belongs to the COQ10 family.</text>
</comment>
<reference evidence="6" key="1">
    <citation type="submission" date="2022-01" db="EMBL/GenBank/DDBJ databases">
        <authorList>
            <person name="King R."/>
        </authorList>
    </citation>
    <scope>NUCLEOTIDE SEQUENCE</scope>
</reference>
<dbReference type="Pfam" id="PF03364">
    <property type="entry name" value="Polyketide_cyc"/>
    <property type="match status" value="1"/>
</dbReference>
<dbReference type="InterPro" id="IPR023393">
    <property type="entry name" value="START-like_dom_sf"/>
</dbReference>
<comment type="subunit">
    <text evidence="2">Interacts with coenzyme Q.</text>
</comment>
<dbReference type="Proteomes" id="UP001153620">
    <property type="component" value="Chromosome 1"/>
</dbReference>
<dbReference type="EMBL" id="OU895877">
    <property type="protein sequence ID" value="CAG9801108.1"/>
    <property type="molecule type" value="Genomic_DNA"/>
</dbReference>
<sequence length="211" mass="24217">MATKSLVITLMLPHRTLAVSSIYSMTKRNFHIGTANNFEFTKISQLKKRREFYGKQLVGYSMEQMYSVVSDVENYYKFVPFCKKSMVYNKKDGFLTADLVIGFPPLSEKYTSNVTMAKPGLVRAECNDGRLFSYLLNNWKFSPGVKDIQQSCVIEFEVSFQFKSAIHSQLANFFFDQLVIQMERAFVDEAEERYGAPAIKSHVLEATSRVV</sequence>
<keyword evidence="7" id="KW-1185">Reference proteome</keyword>
<dbReference type="GO" id="GO:0045333">
    <property type="term" value="P:cellular respiration"/>
    <property type="evidence" value="ECO:0007669"/>
    <property type="project" value="InterPro"/>
</dbReference>
<evidence type="ECO:0000256" key="3">
    <source>
        <dbReference type="ARBA" id="ARBA00024947"/>
    </source>
</evidence>
<dbReference type="GO" id="GO:0005739">
    <property type="term" value="C:mitochondrion"/>
    <property type="evidence" value="ECO:0007669"/>
    <property type="project" value="TreeGrafter"/>
</dbReference>
<comment type="function">
    <text evidence="3">Required for the function of coenzyme Q in the respiratory chain. May serve as a chaperone or may be involved in the transport of Q6 from its site of synthesis to the catalytic sites of the respiratory complexes.</text>
</comment>